<protein>
    <submittedName>
        <fullName evidence="1">Methyltransferase type 11</fullName>
    </submittedName>
</protein>
<sequence length="94" mass="10701">MAGDKRSGLPMLVPEPPSELETLKARLAVAEEREQAMRLVLRALTTSLRPFGFSRQRFLRCVREEGRDAPTDGPASVRHTVFEQEARRVLREAR</sequence>
<proteinExistence type="predicted"/>
<dbReference type="EMBL" id="AP014809">
    <property type="protein sequence ID" value="BAU91212.1"/>
    <property type="molecule type" value="Genomic_DNA"/>
</dbReference>
<dbReference type="AlphaFoldDB" id="A0A161JMA8"/>
<evidence type="ECO:0000313" key="2">
    <source>
        <dbReference type="Proteomes" id="UP000218288"/>
    </source>
</evidence>
<dbReference type="GO" id="GO:0008168">
    <property type="term" value="F:methyltransferase activity"/>
    <property type="evidence" value="ECO:0007669"/>
    <property type="project" value="UniProtKB-KW"/>
</dbReference>
<keyword evidence="1" id="KW-0489">Methyltransferase</keyword>
<gene>
    <name evidence="1" type="ORF">MPPM_2607</name>
</gene>
<reference evidence="1 2" key="1">
    <citation type="journal article" date="2016" name="Genome Announc.">
        <title>Complete Genome Sequence of Methylobacterium populi P-1M, Isolated from Pink-Pigmented Household Biofilm.</title>
        <authorList>
            <person name="Morohoshi T."/>
            <person name="Ikeda T."/>
        </authorList>
    </citation>
    <scope>NUCLEOTIDE SEQUENCE [LARGE SCALE GENOMIC DNA]</scope>
    <source>
        <strain evidence="1 2">P-1M</strain>
    </source>
</reference>
<organism evidence="1 2">
    <name type="scientific">Methylorubrum populi</name>
    <dbReference type="NCBI Taxonomy" id="223967"/>
    <lineage>
        <taxon>Bacteria</taxon>
        <taxon>Pseudomonadati</taxon>
        <taxon>Pseudomonadota</taxon>
        <taxon>Alphaproteobacteria</taxon>
        <taxon>Hyphomicrobiales</taxon>
        <taxon>Methylobacteriaceae</taxon>
        <taxon>Methylorubrum</taxon>
    </lineage>
</organism>
<dbReference type="RefSeq" id="WP_157914185.1">
    <property type="nucleotide sequence ID" value="NZ_AP014809.1"/>
</dbReference>
<dbReference type="Proteomes" id="UP000218288">
    <property type="component" value="Chromosome"/>
</dbReference>
<name>A0A161JMA8_9HYPH</name>
<evidence type="ECO:0000313" key="1">
    <source>
        <dbReference type="EMBL" id="BAU91212.1"/>
    </source>
</evidence>
<dbReference type="GO" id="GO:0032259">
    <property type="term" value="P:methylation"/>
    <property type="evidence" value="ECO:0007669"/>
    <property type="project" value="UniProtKB-KW"/>
</dbReference>
<keyword evidence="1" id="KW-0808">Transferase</keyword>
<dbReference type="OrthoDB" id="7998531at2"/>
<accession>A0A161JMA8</accession>